<feature type="transmembrane region" description="Helical" evidence="11">
    <location>
        <begin position="128"/>
        <end position="147"/>
    </location>
</feature>
<keyword evidence="7 13" id="KW-0675">Receptor</keyword>
<keyword evidence="14" id="KW-1185">Reference proteome</keyword>
<evidence type="ECO:0000256" key="9">
    <source>
        <dbReference type="ARBA" id="ARBA00061394"/>
    </source>
</evidence>
<protein>
    <submittedName>
        <fullName evidence="13">Mas-related G-protein coupled receptor member D</fullName>
    </submittedName>
</protein>
<dbReference type="PRINTS" id="PR00237">
    <property type="entry name" value="GPCRRHODOPSN"/>
</dbReference>
<evidence type="ECO:0000256" key="8">
    <source>
        <dbReference type="ARBA" id="ARBA00023224"/>
    </source>
</evidence>
<evidence type="ECO:0000256" key="4">
    <source>
        <dbReference type="ARBA" id="ARBA00022989"/>
    </source>
</evidence>
<evidence type="ECO:0000256" key="1">
    <source>
        <dbReference type="ARBA" id="ARBA00004651"/>
    </source>
</evidence>
<comment type="caution">
    <text evidence="13">The sequence shown here is derived from an EMBL/GenBank/DDBJ whole genome shotgun (WGS) entry which is preliminary data.</text>
</comment>
<feature type="transmembrane region" description="Helical" evidence="11">
    <location>
        <begin position="52"/>
        <end position="75"/>
    </location>
</feature>
<evidence type="ECO:0000256" key="7">
    <source>
        <dbReference type="ARBA" id="ARBA00023170"/>
    </source>
</evidence>
<keyword evidence="5" id="KW-0297">G-protein coupled receptor</keyword>
<keyword evidence="8" id="KW-0807">Transducer</keyword>
<feature type="transmembrane region" description="Helical" evidence="11">
    <location>
        <begin position="232"/>
        <end position="257"/>
    </location>
</feature>
<feature type="transmembrane region" description="Helical" evidence="11">
    <location>
        <begin position="197"/>
        <end position="220"/>
    </location>
</feature>
<feature type="transmembrane region" description="Helical" evidence="11">
    <location>
        <begin position="159"/>
        <end position="177"/>
    </location>
</feature>
<evidence type="ECO:0000313" key="13">
    <source>
        <dbReference type="EMBL" id="KAG8522566.1"/>
    </source>
</evidence>
<dbReference type="GO" id="GO:0005886">
    <property type="term" value="C:plasma membrane"/>
    <property type="evidence" value="ECO:0007669"/>
    <property type="project" value="UniProtKB-SubCell"/>
</dbReference>
<evidence type="ECO:0000256" key="10">
    <source>
        <dbReference type="SAM" id="MobiDB-lite"/>
    </source>
</evidence>
<dbReference type="EMBL" id="JAGFMF010011432">
    <property type="protein sequence ID" value="KAG8522566.1"/>
    <property type="molecule type" value="Genomic_DNA"/>
</dbReference>
<keyword evidence="6 11" id="KW-0472">Membrane</keyword>
<feature type="domain" description="G-protein coupled receptors family 1 profile" evidence="12">
    <location>
        <begin position="67"/>
        <end position="288"/>
    </location>
</feature>
<organism evidence="13 14">
    <name type="scientific">Galemys pyrenaicus</name>
    <name type="common">Iberian desman</name>
    <name type="synonym">Pyrenean desman</name>
    <dbReference type="NCBI Taxonomy" id="202257"/>
    <lineage>
        <taxon>Eukaryota</taxon>
        <taxon>Metazoa</taxon>
        <taxon>Chordata</taxon>
        <taxon>Craniata</taxon>
        <taxon>Vertebrata</taxon>
        <taxon>Euteleostomi</taxon>
        <taxon>Mammalia</taxon>
        <taxon>Eutheria</taxon>
        <taxon>Laurasiatheria</taxon>
        <taxon>Eulipotyphla</taxon>
        <taxon>Talpidae</taxon>
        <taxon>Galemys</taxon>
    </lineage>
</organism>
<keyword evidence="4 11" id="KW-1133">Transmembrane helix</keyword>
<dbReference type="PRINTS" id="PR02108">
    <property type="entry name" value="MRGPCRFAMILY"/>
</dbReference>
<feature type="transmembrane region" description="Helical" evidence="11">
    <location>
        <begin position="269"/>
        <end position="291"/>
    </location>
</feature>
<dbReference type="InterPro" id="IPR026234">
    <property type="entry name" value="MRGPCRFAMILY"/>
</dbReference>
<gene>
    <name evidence="13" type="ORF">J0S82_014562</name>
</gene>
<keyword evidence="3 11" id="KW-0812">Transmembrane</keyword>
<evidence type="ECO:0000259" key="12">
    <source>
        <dbReference type="PROSITE" id="PS50262"/>
    </source>
</evidence>
<dbReference type="PROSITE" id="PS50262">
    <property type="entry name" value="G_PROTEIN_RECEP_F1_2"/>
    <property type="match status" value="1"/>
</dbReference>
<dbReference type="GO" id="GO:0004930">
    <property type="term" value="F:G protein-coupled receptor activity"/>
    <property type="evidence" value="ECO:0007669"/>
    <property type="project" value="UniProtKB-KW"/>
</dbReference>
<evidence type="ECO:0000256" key="3">
    <source>
        <dbReference type="ARBA" id="ARBA00022692"/>
    </source>
</evidence>
<reference evidence="13" key="1">
    <citation type="journal article" date="2021" name="Evol. Appl.">
        <title>The genome of the Pyrenean desman and the effects of bottlenecks and inbreeding on the genomic landscape of an endangered species.</title>
        <authorList>
            <person name="Escoda L."/>
            <person name="Castresana J."/>
        </authorList>
    </citation>
    <scope>NUCLEOTIDE SEQUENCE</scope>
    <source>
        <strain evidence="13">IBE-C5619</strain>
    </source>
</reference>
<dbReference type="AlphaFoldDB" id="A0A8J6AJL2"/>
<feature type="region of interest" description="Disordered" evidence="10">
    <location>
        <begin position="1"/>
        <end position="37"/>
    </location>
</feature>
<feature type="transmembrane region" description="Helical" evidence="11">
    <location>
        <begin position="87"/>
        <end position="108"/>
    </location>
</feature>
<dbReference type="InterPro" id="IPR017452">
    <property type="entry name" value="GPCR_Rhodpsn_7TM"/>
</dbReference>
<dbReference type="InterPro" id="IPR000276">
    <property type="entry name" value="GPCR_Rhodpsn"/>
</dbReference>
<comment type="subcellular location">
    <subcellularLocation>
        <location evidence="1">Cell membrane</location>
        <topology evidence="1">Multi-pass membrane protein</topology>
    </subcellularLocation>
</comment>
<accession>A0A8J6AJL2</accession>
<evidence type="ECO:0000256" key="2">
    <source>
        <dbReference type="ARBA" id="ARBA00022475"/>
    </source>
</evidence>
<name>A0A8J6AJL2_GALPY</name>
<evidence type="ECO:0000256" key="11">
    <source>
        <dbReference type="SAM" id="Phobius"/>
    </source>
</evidence>
<dbReference type="FunFam" id="1.20.1070.10:FF:000193">
    <property type="entry name" value="Mas-related G-protein coupled receptor member E"/>
    <property type="match status" value="1"/>
</dbReference>
<evidence type="ECO:0000256" key="6">
    <source>
        <dbReference type="ARBA" id="ARBA00023136"/>
    </source>
</evidence>
<feature type="region of interest" description="Disordered" evidence="10">
    <location>
        <begin position="314"/>
        <end position="333"/>
    </location>
</feature>
<sequence length="333" mass="36964">MAAEPPESSLGVPPIQGTWSPGSEPGSHFDNVTGNSSSRAGDAEPFFHVDDLLLLASVPVSLCGLPGNGAVVWLLGFRIKRTPFSVYILNLACADFSYLLCFGVMYSLQPLHRYIYKLYEFTGEVADASFLAGLGLLVAVSCERCVSALRPLWHRCRRPARLSSAVCALVWALALAWETGRLLYSLYGHQRHRLELIYEALVFATTLVLCASGLTLLVWVQRSRWRARPTRLYLSVLLSVLAFLLLQLPLSVCYIVFAASSHSPYSHLLLSTFYLLHLLNSVLNPIIYFFVGRHGQQPGRAPLRDVLQRALRDEEEGAEQRGTADAMETRVNP</sequence>
<dbReference type="OrthoDB" id="9666267at2759"/>
<dbReference type="SUPFAM" id="SSF81321">
    <property type="entry name" value="Family A G protein-coupled receptor-like"/>
    <property type="match status" value="1"/>
</dbReference>
<proteinExistence type="inferred from homology"/>
<keyword evidence="2" id="KW-1003">Cell membrane</keyword>
<dbReference type="PANTHER" id="PTHR11334">
    <property type="entry name" value="MAS-RELATED G-PROTEIN COUPLED RECEPTOR"/>
    <property type="match status" value="1"/>
</dbReference>
<dbReference type="Proteomes" id="UP000700334">
    <property type="component" value="Unassembled WGS sequence"/>
</dbReference>
<evidence type="ECO:0000256" key="5">
    <source>
        <dbReference type="ARBA" id="ARBA00023040"/>
    </source>
</evidence>
<dbReference type="Gene3D" id="1.20.1070.10">
    <property type="entry name" value="Rhodopsin 7-helix transmembrane proteins"/>
    <property type="match status" value="1"/>
</dbReference>
<dbReference type="Pfam" id="PF00001">
    <property type="entry name" value="7tm_1"/>
    <property type="match status" value="1"/>
</dbReference>
<comment type="similarity">
    <text evidence="9">Belongs to the G-protein coupled receptor 1 family. Mas subfamily.</text>
</comment>
<evidence type="ECO:0000313" key="14">
    <source>
        <dbReference type="Proteomes" id="UP000700334"/>
    </source>
</evidence>
<dbReference type="PANTHER" id="PTHR11334:SF29">
    <property type="entry name" value="MAS-RELATED G-PROTEIN COUPLED RECEPTOR MEMBER X2"/>
    <property type="match status" value="1"/>
</dbReference>